<dbReference type="EMBL" id="CP158375">
    <property type="protein sequence ID" value="XDO97735.1"/>
    <property type="molecule type" value="Genomic_DNA"/>
</dbReference>
<dbReference type="SUPFAM" id="SSF53474">
    <property type="entry name" value="alpha/beta-Hydrolases"/>
    <property type="match status" value="1"/>
</dbReference>
<name>A0AB39KUV3_9CAUL</name>
<dbReference type="PANTHER" id="PTHR43798">
    <property type="entry name" value="MONOACYLGLYCEROL LIPASE"/>
    <property type="match status" value="1"/>
</dbReference>
<dbReference type="Gene3D" id="3.40.50.1820">
    <property type="entry name" value="alpha/beta hydrolase"/>
    <property type="match status" value="2"/>
</dbReference>
<evidence type="ECO:0000259" key="1">
    <source>
        <dbReference type="Pfam" id="PF12697"/>
    </source>
</evidence>
<dbReference type="InterPro" id="IPR000073">
    <property type="entry name" value="AB_hydrolase_1"/>
</dbReference>
<protein>
    <submittedName>
        <fullName evidence="2">Alpha/beta hydrolase</fullName>
    </submittedName>
</protein>
<accession>A0AB39KUV3</accession>
<feature type="domain" description="AB hydrolase-1" evidence="1">
    <location>
        <begin position="69"/>
        <end position="270"/>
    </location>
</feature>
<reference evidence="2" key="1">
    <citation type="submission" date="2024-06" db="EMBL/GenBank/DDBJ databases">
        <title>Caulobacter inopinatus, sp. nov.</title>
        <authorList>
            <person name="Donachie S.P."/>
        </authorList>
    </citation>
    <scope>NUCLEOTIDE SEQUENCE</scope>
    <source>
        <strain evidence="2">73W</strain>
    </source>
</reference>
<organism evidence="2">
    <name type="scientific">Caulobacter sp. 73W</name>
    <dbReference type="NCBI Taxonomy" id="3161137"/>
    <lineage>
        <taxon>Bacteria</taxon>
        <taxon>Pseudomonadati</taxon>
        <taxon>Pseudomonadota</taxon>
        <taxon>Alphaproteobacteria</taxon>
        <taxon>Caulobacterales</taxon>
        <taxon>Caulobacteraceae</taxon>
        <taxon>Caulobacter</taxon>
    </lineage>
</organism>
<dbReference type="AlphaFoldDB" id="A0AB39KUV3"/>
<dbReference type="GO" id="GO:0016787">
    <property type="term" value="F:hydrolase activity"/>
    <property type="evidence" value="ECO:0007669"/>
    <property type="project" value="UniProtKB-KW"/>
</dbReference>
<dbReference type="RefSeq" id="WP_369061142.1">
    <property type="nucleotide sequence ID" value="NZ_CP158375.1"/>
</dbReference>
<proteinExistence type="predicted"/>
<sequence length="311" mass="33478">MKRRPKGVLELGWACFESAASGRTEHVPTALCYPDTLVRRTTFEAGGGHGWRISALTTPRDRPAPIKYVVVTGAPSWAEYWAPVLAAMPQNREMVVVDRPGFAGSEPVEYVGDIRTQAEALSPLLASQRGQKVVVIGQSYGAAIATLMAEAADQNRLAGLVLLSGFFGEPGPTARMLVKLGSKVLKLIPRDLRNAVLEVMGQAGQLERMRIALARLRAPVHVIHGDADDFAPLETAQRLAANARTRTPARFVSVPGADHFLNDGPPAQLLALVEDCLPVERPLFLFKMPKLAWPMLWPAKAKAANGGAVAA</sequence>
<evidence type="ECO:0000313" key="2">
    <source>
        <dbReference type="EMBL" id="XDO97735.1"/>
    </source>
</evidence>
<keyword evidence="2" id="KW-0378">Hydrolase</keyword>
<dbReference type="InterPro" id="IPR029058">
    <property type="entry name" value="AB_hydrolase_fold"/>
</dbReference>
<gene>
    <name evidence="2" type="ORF">ABOZ73_04770</name>
</gene>
<dbReference type="InterPro" id="IPR050266">
    <property type="entry name" value="AB_hydrolase_sf"/>
</dbReference>
<dbReference type="Pfam" id="PF12697">
    <property type="entry name" value="Abhydrolase_6"/>
    <property type="match status" value="1"/>
</dbReference>